<evidence type="ECO:0000256" key="8">
    <source>
        <dbReference type="ARBA" id="ARBA00023004"/>
    </source>
</evidence>
<feature type="domain" description="Secretin/TonB short N-terminal" evidence="18">
    <location>
        <begin position="62"/>
        <end position="112"/>
    </location>
</feature>
<dbReference type="Gene3D" id="3.55.50.30">
    <property type="match status" value="1"/>
</dbReference>
<keyword evidence="20" id="KW-1185">Reference proteome</keyword>
<dbReference type="SUPFAM" id="SSF56935">
    <property type="entry name" value="Porins"/>
    <property type="match status" value="1"/>
</dbReference>
<keyword evidence="10 16" id="KW-0798">TonB box</keyword>
<comment type="similarity">
    <text evidence="2 14 16">Belongs to the TonB-dependent receptor family.</text>
</comment>
<evidence type="ECO:0000256" key="6">
    <source>
        <dbReference type="ARBA" id="ARBA00022692"/>
    </source>
</evidence>
<dbReference type="CDD" id="cd01347">
    <property type="entry name" value="ligand_gated_channel"/>
    <property type="match status" value="1"/>
</dbReference>
<dbReference type="InterPro" id="IPR011662">
    <property type="entry name" value="Secretin/TonB_short_N"/>
</dbReference>
<dbReference type="SMART" id="SM00965">
    <property type="entry name" value="STN"/>
    <property type="match status" value="1"/>
</dbReference>
<sequence length="836" mass="91133">MRYPQSTRFHPAPLALAIALALSVPALAHAQAITDARPIALSIAAQPLGDALNELGAALGMSSVAFSHVLVAGKTAPAIQGSMTARQALDRLLAGTGLVGTISNGVLTVQQAPQTGPATLAPVTVTAPVGHDDATEGTGSYVAQSSTVGSKMGLSLREVPQSVSVVTRQQIEDLGLTTLPDALKAMPGVTGFQGAMLTDRALARGFEVGMTNMRVDGGAGVDRGYGIDNDMAFYDRVEVLRGADGLFGGNGEPGGVINLVRKRPTRETQTIVQAQYGSYNFKRADIDVSGPLTEDGRIRGRAVLAREDKRFFFDVAESERTLAYGILEADLTPDTTVTLGASYVKRDSSVQGYGLPRASTGEDLRLPHTIFLSGANDHADKSIKTVFGQVAHRFNEDWRLDLAVNHERATQDRYDHYFFGAPNLNTGYGTYSNGTNLQNETWQNSSLDASLKGRFGLLGRQHDVILGADWSRFKLDTDFLRHEPYVTARIPNIYAFDPYDYRQPSSPMTMYRRYSLPQQQAGIYGSVRFHVTDPLHLIAGGRLSRYHYRFEFNSVNASGTPTSTSITDYRDENVFTPYLAATYDLNQTWTAYASLAETFKSQASSLAGPEPGRPLDPITGRNYEVGVKGSHLGGRLQSAFAFYRINREGEAVRDPNYRASNGPMGSSCCYLGTGQVVSEGFDAELSGEPLRDLHVSLSYSYNDNRNENAAGQPRFNGLNPEHLVKAFASYRLQGSLSRWKLGGGITAQSKTFVNDFAYVRNGDGTVSNQTAPYRFIQRGYILASAHLDYTINSRWTASLNVNNLFDKRYYSTIGTLDYGSFYGTPRTAMLTLRGRF</sequence>
<dbReference type="EMBL" id="CP043046">
    <property type="protein sequence ID" value="QEI07892.1"/>
    <property type="molecule type" value="Genomic_DNA"/>
</dbReference>
<evidence type="ECO:0000256" key="1">
    <source>
        <dbReference type="ARBA" id="ARBA00004571"/>
    </source>
</evidence>
<evidence type="ECO:0000256" key="2">
    <source>
        <dbReference type="ARBA" id="ARBA00009810"/>
    </source>
</evidence>
<gene>
    <name evidence="19" type="ORF">FXN63_20150</name>
</gene>
<dbReference type="PANTHER" id="PTHR32552:SF74">
    <property type="entry name" value="HYDROXAMATE SIDEROPHORE RECEPTOR FHUE"/>
    <property type="match status" value="1"/>
</dbReference>
<dbReference type="Pfam" id="PF07660">
    <property type="entry name" value="STN"/>
    <property type="match status" value="1"/>
</dbReference>
<evidence type="ECO:0000256" key="13">
    <source>
        <dbReference type="ARBA" id="ARBA00023237"/>
    </source>
</evidence>
<evidence type="ECO:0000256" key="4">
    <source>
        <dbReference type="ARBA" id="ARBA00022452"/>
    </source>
</evidence>
<evidence type="ECO:0000256" key="17">
    <source>
        <dbReference type="SAM" id="SignalP"/>
    </source>
</evidence>
<name>A0A5C0AZK1_9BURK</name>
<dbReference type="Gene3D" id="2.40.170.20">
    <property type="entry name" value="TonB-dependent receptor, beta-barrel domain"/>
    <property type="match status" value="1"/>
</dbReference>
<dbReference type="InterPro" id="IPR000531">
    <property type="entry name" value="Beta-barrel_TonB"/>
</dbReference>
<evidence type="ECO:0000256" key="16">
    <source>
        <dbReference type="RuleBase" id="RU003357"/>
    </source>
</evidence>
<dbReference type="RefSeq" id="WP_148816939.1">
    <property type="nucleotide sequence ID" value="NZ_CP043046.1"/>
</dbReference>
<dbReference type="PROSITE" id="PS01156">
    <property type="entry name" value="TONB_DEPENDENT_REC_2"/>
    <property type="match status" value="1"/>
</dbReference>
<evidence type="ECO:0000256" key="10">
    <source>
        <dbReference type="ARBA" id="ARBA00023077"/>
    </source>
</evidence>
<organism evidence="19 20">
    <name type="scientific">Pigmentiphaga aceris</name>
    <dbReference type="NCBI Taxonomy" id="1940612"/>
    <lineage>
        <taxon>Bacteria</taxon>
        <taxon>Pseudomonadati</taxon>
        <taxon>Pseudomonadota</taxon>
        <taxon>Betaproteobacteria</taxon>
        <taxon>Burkholderiales</taxon>
        <taxon>Alcaligenaceae</taxon>
        <taxon>Pigmentiphaga</taxon>
    </lineage>
</organism>
<keyword evidence="11 14" id="KW-0472">Membrane</keyword>
<dbReference type="AlphaFoldDB" id="A0A5C0AZK1"/>
<keyword evidence="5" id="KW-0410">Iron transport</keyword>
<keyword evidence="9" id="KW-0406">Ion transport</keyword>
<keyword evidence="3 14" id="KW-0813">Transport</keyword>
<evidence type="ECO:0000256" key="3">
    <source>
        <dbReference type="ARBA" id="ARBA00022448"/>
    </source>
</evidence>
<keyword evidence="4 14" id="KW-1134">Transmembrane beta strand</keyword>
<evidence type="ECO:0000256" key="7">
    <source>
        <dbReference type="ARBA" id="ARBA00022729"/>
    </source>
</evidence>
<dbReference type="InterPro" id="IPR036942">
    <property type="entry name" value="Beta-barrel_TonB_sf"/>
</dbReference>
<evidence type="ECO:0000313" key="19">
    <source>
        <dbReference type="EMBL" id="QEI07892.1"/>
    </source>
</evidence>
<reference evidence="19 20" key="1">
    <citation type="submission" date="2019-08" db="EMBL/GenBank/DDBJ databases">
        <title>Amphibian skin-associated Pigmentiphaga: genome sequence and occurrence across geography and hosts.</title>
        <authorList>
            <person name="Bletz M.C."/>
            <person name="Bunk B."/>
            <person name="Sproeer C."/>
            <person name="Biwer P."/>
            <person name="Reiter S."/>
            <person name="Rabemananjara F.C.E."/>
            <person name="Schulz S."/>
            <person name="Overmann J."/>
            <person name="Vences M."/>
        </authorList>
    </citation>
    <scope>NUCLEOTIDE SEQUENCE [LARGE SCALE GENOMIC DNA]</scope>
    <source>
        <strain evidence="19 20">Mada1488</strain>
    </source>
</reference>
<dbReference type="GO" id="GO:0015891">
    <property type="term" value="P:siderophore transport"/>
    <property type="evidence" value="ECO:0007669"/>
    <property type="project" value="InterPro"/>
</dbReference>
<feature type="chain" id="PRO_5023025431" evidence="17">
    <location>
        <begin position="29"/>
        <end position="836"/>
    </location>
</feature>
<comment type="subcellular location">
    <subcellularLocation>
        <location evidence="1 14">Cell outer membrane</location>
        <topology evidence="1 14">Multi-pass membrane protein</topology>
    </subcellularLocation>
</comment>
<keyword evidence="7 17" id="KW-0732">Signal</keyword>
<dbReference type="GO" id="GO:0038023">
    <property type="term" value="F:signaling receptor activity"/>
    <property type="evidence" value="ECO:0007669"/>
    <property type="project" value="InterPro"/>
</dbReference>
<dbReference type="Proteomes" id="UP000325161">
    <property type="component" value="Chromosome"/>
</dbReference>
<dbReference type="Pfam" id="PF07715">
    <property type="entry name" value="Plug"/>
    <property type="match status" value="1"/>
</dbReference>
<dbReference type="Pfam" id="PF00593">
    <property type="entry name" value="TonB_dep_Rec_b-barrel"/>
    <property type="match status" value="1"/>
</dbReference>
<dbReference type="InterPro" id="IPR010917">
    <property type="entry name" value="TonB_rcpt_CS"/>
</dbReference>
<evidence type="ECO:0000256" key="15">
    <source>
        <dbReference type="PROSITE-ProRule" id="PRU10144"/>
    </source>
</evidence>
<dbReference type="Gene3D" id="2.170.130.10">
    <property type="entry name" value="TonB-dependent receptor, plug domain"/>
    <property type="match status" value="1"/>
</dbReference>
<evidence type="ECO:0000256" key="14">
    <source>
        <dbReference type="PROSITE-ProRule" id="PRU01360"/>
    </source>
</evidence>
<evidence type="ECO:0000256" key="11">
    <source>
        <dbReference type="ARBA" id="ARBA00023136"/>
    </source>
</evidence>
<dbReference type="InterPro" id="IPR039426">
    <property type="entry name" value="TonB-dep_rcpt-like"/>
</dbReference>
<dbReference type="PROSITE" id="PS52016">
    <property type="entry name" value="TONB_DEPENDENT_REC_3"/>
    <property type="match status" value="1"/>
</dbReference>
<evidence type="ECO:0000256" key="12">
    <source>
        <dbReference type="ARBA" id="ARBA00023170"/>
    </source>
</evidence>
<dbReference type="InterPro" id="IPR037066">
    <property type="entry name" value="Plug_dom_sf"/>
</dbReference>
<proteinExistence type="inferred from homology"/>
<feature type="signal peptide" evidence="17">
    <location>
        <begin position="1"/>
        <end position="28"/>
    </location>
</feature>
<keyword evidence="8" id="KW-0408">Iron</keyword>
<dbReference type="InterPro" id="IPR012910">
    <property type="entry name" value="Plug_dom"/>
</dbReference>
<keyword evidence="12 19" id="KW-0675">Receptor</keyword>
<feature type="short sequence motif" description="TonB C-terminal box" evidence="15">
    <location>
        <begin position="819"/>
        <end position="836"/>
    </location>
</feature>
<keyword evidence="13 14" id="KW-0998">Cell outer membrane</keyword>
<dbReference type="GO" id="GO:0015344">
    <property type="term" value="F:siderophore uptake transmembrane transporter activity"/>
    <property type="evidence" value="ECO:0007669"/>
    <property type="project" value="TreeGrafter"/>
</dbReference>
<dbReference type="GO" id="GO:0009279">
    <property type="term" value="C:cell outer membrane"/>
    <property type="evidence" value="ECO:0007669"/>
    <property type="project" value="UniProtKB-SubCell"/>
</dbReference>
<protein>
    <submittedName>
        <fullName evidence="19">TonB-dependent siderophore receptor</fullName>
    </submittedName>
</protein>
<keyword evidence="6 14" id="KW-0812">Transmembrane</keyword>
<accession>A0A5C0AZK1</accession>
<dbReference type="InterPro" id="IPR010105">
    <property type="entry name" value="TonB_sidphr_rcpt"/>
</dbReference>
<evidence type="ECO:0000313" key="20">
    <source>
        <dbReference type="Proteomes" id="UP000325161"/>
    </source>
</evidence>
<dbReference type="OrthoDB" id="174652at2"/>
<dbReference type="NCBIfam" id="TIGR01783">
    <property type="entry name" value="TonB-siderophor"/>
    <property type="match status" value="1"/>
</dbReference>
<dbReference type="KEGG" id="pacr:FXN63_20150"/>
<dbReference type="PANTHER" id="PTHR32552">
    <property type="entry name" value="FERRICHROME IRON RECEPTOR-RELATED"/>
    <property type="match status" value="1"/>
</dbReference>
<evidence type="ECO:0000259" key="18">
    <source>
        <dbReference type="SMART" id="SM00965"/>
    </source>
</evidence>
<evidence type="ECO:0000256" key="9">
    <source>
        <dbReference type="ARBA" id="ARBA00023065"/>
    </source>
</evidence>
<evidence type="ECO:0000256" key="5">
    <source>
        <dbReference type="ARBA" id="ARBA00022496"/>
    </source>
</evidence>